<dbReference type="InterPro" id="IPR016215">
    <property type="entry name" value="NTA_MOA"/>
</dbReference>
<keyword evidence="2 6" id="KW-0288">FMN</keyword>
<dbReference type="Proteomes" id="UP000243502">
    <property type="component" value="Chromosome 3"/>
</dbReference>
<keyword evidence="1 6" id="KW-0285">Flavoprotein</keyword>
<dbReference type="OrthoDB" id="4505903at2"/>
<evidence type="ECO:0000256" key="4">
    <source>
        <dbReference type="ARBA" id="ARBA00023033"/>
    </source>
</evidence>
<evidence type="ECO:0000313" key="9">
    <source>
        <dbReference type="Proteomes" id="UP000243502"/>
    </source>
</evidence>
<gene>
    <name evidence="8" type="ORF">C2L65_36185</name>
</gene>
<dbReference type="InterPro" id="IPR036661">
    <property type="entry name" value="Luciferase-like_sf"/>
</dbReference>
<protein>
    <submittedName>
        <fullName evidence="8">LLM class flavin-dependent oxidoreductase</fullName>
    </submittedName>
</protein>
<dbReference type="NCBIfam" id="TIGR03860">
    <property type="entry name" value="FMN_nitrolo"/>
    <property type="match status" value="1"/>
</dbReference>
<name>A0A2I8F0M3_9BURK</name>
<keyword evidence="4" id="KW-0503">Monooxygenase</keyword>
<dbReference type="AlphaFoldDB" id="A0A2I8F0M3"/>
<proteinExistence type="inferred from homology"/>
<dbReference type="GO" id="GO:0004497">
    <property type="term" value="F:monooxygenase activity"/>
    <property type="evidence" value="ECO:0007669"/>
    <property type="project" value="UniProtKB-KW"/>
</dbReference>
<dbReference type="RefSeq" id="WP_042304829.1">
    <property type="nucleotide sequence ID" value="NZ_CP026113.1"/>
</dbReference>
<dbReference type="Pfam" id="PF00296">
    <property type="entry name" value="Bac_luciferase"/>
    <property type="match status" value="1"/>
</dbReference>
<feature type="domain" description="Luciferase-like" evidence="7">
    <location>
        <begin position="24"/>
        <end position="387"/>
    </location>
</feature>
<accession>A0A2I8F0M3</accession>
<feature type="binding site" evidence="6">
    <location>
        <position position="153"/>
    </location>
    <ligand>
        <name>FMN</name>
        <dbReference type="ChEBI" id="CHEBI:58210"/>
    </ligand>
</feature>
<dbReference type="GO" id="GO:0016705">
    <property type="term" value="F:oxidoreductase activity, acting on paired donors, with incorporation or reduction of molecular oxygen"/>
    <property type="evidence" value="ECO:0007669"/>
    <property type="project" value="InterPro"/>
</dbReference>
<organism evidence="8 9">
    <name type="scientific">Paraburkholderia terrae</name>
    <dbReference type="NCBI Taxonomy" id="311230"/>
    <lineage>
        <taxon>Bacteria</taxon>
        <taxon>Pseudomonadati</taxon>
        <taxon>Pseudomonadota</taxon>
        <taxon>Betaproteobacteria</taxon>
        <taxon>Burkholderiales</taxon>
        <taxon>Burkholderiaceae</taxon>
        <taxon>Paraburkholderia</taxon>
    </lineage>
</organism>
<evidence type="ECO:0000256" key="5">
    <source>
        <dbReference type="ARBA" id="ARBA00033748"/>
    </source>
</evidence>
<dbReference type="CDD" id="cd01095">
    <property type="entry name" value="Nitrilotriacetate_monoxgenase"/>
    <property type="match status" value="1"/>
</dbReference>
<dbReference type="KEGG" id="pter:C2L65_36185"/>
<comment type="similarity">
    <text evidence="5">Belongs to the NtaA/SnaA/DszA monooxygenase family.</text>
</comment>
<feature type="binding site" evidence="6">
    <location>
        <position position="149"/>
    </location>
    <ligand>
        <name>FMN</name>
        <dbReference type="ChEBI" id="CHEBI:58210"/>
    </ligand>
</feature>
<evidence type="ECO:0000256" key="2">
    <source>
        <dbReference type="ARBA" id="ARBA00022643"/>
    </source>
</evidence>
<dbReference type="PANTHER" id="PTHR30011">
    <property type="entry name" value="ALKANESULFONATE MONOOXYGENASE-RELATED"/>
    <property type="match status" value="1"/>
</dbReference>
<dbReference type="Gene3D" id="3.20.20.30">
    <property type="entry name" value="Luciferase-like domain"/>
    <property type="match status" value="1"/>
</dbReference>
<evidence type="ECO:0000313" key="8">
    <source>
        <dbReference type="EMBL" id="AUT65031.1"/>
    </source>
</evidence>
<feature type="binding site" evidence="6">
    <location>
        <position position="223"/>
    </location>
    <ligand>
        <name>FMN</name>
        <dbReference type="ChEBI" id="CHEBI:58210"/>
    </ligand>
</feature>
<feature type="binding site" evidence="6">
    <location>
        <position position="58"/>
    </location>
    <ligand>
        <name>FMN</name>
        <dbReference type="ChEBI" id="CHEBI:58210"/>
    </ligand>
</feature>
<evidence type="ECO:0000256" key="1">
    <source>
        <dbReference type="ARBA" id="ARBA00022630"/>
    </source>
</evidence>
<dbReference type="InterPro" id="IPR051260">
    <property type="entry name" value="Diverse_substr_monoxygenases"/>
</dbReference>
<evidence type="ECO:0000259" key="7">
    <source>
        <dbReference type="Pfam" id="PF00296"/>
    </source>
</evidence>
<dbReference type="EMBL" id="CP026113">
    <property type="protein sequence ID" value="AUT65031.1"/>
    <property type="molecule type" value="Genomic_DNA"/>
</dbReference>
<dbReference type="PANTHER" id="PTHR30011:SF16">
    <property type="entry name" value="C2H2 FINGER DOMAIN TRANSCRIPTION FACTOR (EUROFUNG)-RELATED"/>
    <property type="match status" value="1"/>
</dbReference>
<evidence type="ECO:0000256" key="3">
    <source>
        <dbReference type="ARBA" id="ARBA00023002"/>
    </source>
</evidence>
<dbReference type="PIRSF" id="PIRSF000337">
    <property type="entry name" value="NTA_MOA"/>
    <property type="match status" value="1"/>
</dbReference>
<evidence type="ECO:0000256" key="6">
    <source>
        <dbReference type="PIRSR" id="PIRSR000337-1"/>
    </source>
</evidence>
<feature type="binding site" evidence="6">
    <location>
        <position position="224"/>
    </location>
    <ligand>
        <name>FMN</name>
        <dbReference type="ChEBI" id="CHEBI:58210"/>
    </ligand>
</feature>
<dbReference type="SUPFAM" id="SSF51679">
    <property type="entry name" value="Bacterial luciferase-like"/>
    <property type="match status" value="1"/>
</dbReference>
<feature type="binding site" evidence="6">
    <location>
        <position position="99"/>
    </location>
    <ligand>
        <name>FMN</name>
        <dbReference type="ChEBI" id="CHEBI:58210"/>
    </ligand>
</feature>
<reference evidence="8 9" key="1">
    <citation type="submission" date="2018-01" db="EMBL/GenBank/DDBJ databases">
        <title>Species boundaries and ecological features among Paraburkholderia terrae DSMZ17804T, P. hospita DSMZ17164T and P. caribensis DSMZ13236T.</title>
        <authorList>
            <person name="Pratama A.A."/>
        </authorList>
    </citation>
    <scope>NUCLEOTIDE SEQUENCE [LARGE SCALE GENOMIC DNA]</scope>
    <source>
        <strain evidence="8 9">DSM 17804</strain>
    </source>
</reference>
<sequence>MTRNEMILSAFFFNPQGDHRMSWRHPRAPRKEIYTLEYFRRLAEEAERAKFDVIFMADHVAMWDTYESNVAHYANFRLEPLTLLSALSSVTEHIGLVGTVSTSYSEPYNVARMFASLDHLSAGRASWNVVTSGMNEEAMNFGRDANIEHGFRYERAREFVEVVKALWDSVEDHALLIDRNTGFFADPSGVHRINHKGRHFKVRGPLNVPRPSQGYPVLVQAGSSNDGKDLAAAHADMHFAVFASPQDGVSYRQEFNERLARHGRNASDVKILPGILPVVASSRAEAEEKRDYLESLVPESVGVDLVSSWCGVDVSELDLDGPLPALPDESVYNGQRSNLARLKAFAEQKLTIREIARKLANAGAAPLIAGTASDIADTLEVWFKSGAADGFNLMFPQLPDDWVNFARMVVPELQRRGLVRKEYTPGTLREKLGLTRPTIAQR</sequence>
<dbReference type="InterPro" id="IPR011251">
    <property type="entry name" value="Luciferase-like_dom"/>
</dbReference>
<keyword evidence="3" id="KW-0560">Oxidoreductase</keyword>